<keyword evidence="3" id="KW-0560">Oxidoreductase</keyword>
<dbReference type="Gene3D" id="1.10.150.120">
    <property type="entry name" value="[2Fe-2S]-binding domain"/>
    <property type="match status" value="1"/>
</dbReference>
<evidence type="ECO:0000256" key="6">
    <source>
        <dbReference type="ARBA" id="ARBA00060707"/>
    </source>
</evidence>
<dbReference type="InterPro" id="IPR036884">
    <property type="entry name" value="2Fe-2S-bd_dom_sf"/>
</dbReference>
<keyword evidence="1" id="KW-0001">2Fe-2S</keyword>
<dbReference type="SUPFAM" id="SSF47741">
    <property type="entry name" value="CO dehydrogenase ISP C-domain like"/>
    <property type="match status" value="1"/>
</dbReference>
<dbReference type="RefSeq" id="WP_117538962.1">
    <property type="nucleotide sequence ID" value="NZ_JAQENQ010000001.1"/>
</dbReference>
<dbReference type="Proteomes" id="UP000261231">
    <property type="component" value="Unassembled WGS sequence"/>
</dbReference>
<evidence type="ECO:0000256" key="1">
    <source>
        <dbReference type="ARBA" id="ARBA00022714"/>
    </source>
</evidence>
<dbReference type="Pfam" id="PF01799">
    <property type="entry name" value="Fer2_2"/>
    <property type="match status" value="1"/>
</dbReference>
<dbReference type="PANTHER" id="PTHR44379:SF8">
    <property type="entry name" value="XANTHINE DEHYDROGENASE IRON-SULFUR-BINDING SUBUNIT XDHC-RELATED"/>
    <property type="match status" value="1"/>
</dbReference>
<gene>
    <name evidence="8" type="ORF">DW747_03270</name>
</gene>
<evidence type="ECO:0000259" key="7">
    <source>
        <dbReference type="PROSITE" id="PS51085"/>
    </source>
</evidence>
<dbReference type="GO" id="GO:0016491">
    <property type="term" value="F:oxidoreductase activity"/>
    <property type="evidence" value="ECO:0007669"/>
    <property type="project" value="UniProtKB-KW"/>
</dbReference>
<dbReference type="Gene3D" id="3.10.20.30">
    <property type="match status" value="1"/>
</dbReference>
<dbReference type="Pfam" id="PF00111">
    <property type="entry name" value="Fer2"/>
    <property type="match status" value="1"/>
</dbReference>
<dbReference type="OrthoDB" id="9796880at2"/>
<proteinExistence type="predicted"/>
<keyword evidence="5" id="KW-0411">Iron-sulfur</keyword>
<dbReference type="SUPFAM" id="SSF54292">
    <property type="entry name" value="2Fe-2S ferredoxin-like"/>
    <property type="match status" value="1"/>
</dbReference>
<dbReference type="GO" id="GO:0046872">
    <property type="term" value="F:metal ion binding"/>
    <property type="evidence" value="ECO:0007669"/>
    <property type="project" value="UniProtKB-KW"/>
</dbReference>
<dbReference type="PANTHER" id="PTHR44379">
    <property type="entry name" value="OXIDOREDUCTASE WITH IRON-SULFUR SUBUNIT"/>
    <property type="match status" value="1"/>
</dbReference>
<dbReference type="CDD" id="cd00207">
    <property type="entry name" value="fer2"/>
    <property type="match status" value="1"/>
</dbReference>
<keyword evidence="9" id="KW-1185">Reference proteome</keyword>
<dbReference type="InterPro" id="IPR036010">
    <property type="entry name" value="2Fe-2S_ferredoxin-like_sf"/>
</dbReference>
<accession>A0A3E2XQR0</accession>
<dbReference type="InterPro" id="IPR002888">
    <property type="entry name" value="2Fe-2S-bd"/>
</dbReference>
<dbReference type="GO" id="GO:0051537">
    <property type="term" value="F:2 iron, 2 sulfur cluster binding"/>
    <property type="evidence" value="ECO:0007669"/>
    <property type="project" value="UniProtKB-KW"/>
</dbReference>
<feature type="domain" description="2Fe-2S ferredoxin-type" evidence="7">
    <location>
        <begin position="2"/>
        <end position="78"/>
    </location>
</feature>
<name>A0A3E2XQR0_9FIRM</name>
<evidence type="ECO:0000256" key="2">
    <source>
        <dbReference type="ARBA" id="ARBA00022723"/>
    </source>
</evidence>
<dbReference type="PROSITE" id="PS00197">
    <property type="entry name" value="2FE2S_FER_1"/>
    <property type="match status" value="1"/>
</dbReference>
<keyword evidence="4" id="KW-0408">Iron</keyword>
<sequence>MKTLDFILNGEACHTEIPEDATLLKVLRDILHLTGTKEGCGEGDCGACTVLVDGRSVNSCLFPAVQAEGCQVMTIEGVEAHPELARIQKAFVDYGAVQCGFCSPGMIMSTVALLKKNPKPTEEEIRRGLSGNICRCTGYQAMVDAIQSLA</sequence>
<evidence type="ECO:0000313" key="8">
    <source>
        <dbReference type="EMBL" id="RGC50407.1"/>
    </source>
</evidence>
<evidence type="ECO:0000256" key="4">
    <source>
        <dbReference type="ARBA" id="ARBA00023004"/>
    </source>
</evidence>
<dbReference type="FunFam" id="3.10.20.30:FF:000020">
    <property type="entry name" value="Xanthine dehydrogenase iron-sulfur subunit"/>
    <property type="match status" value="1"/>
</dbReference>
<evidence type="ECO:0000313" key="9">
    <source>
        <dbReference type="Proteomes" id="UP000261231"/>
    </source>
</evidence>
<dbReference type="AlphaFoldDB" id="A0A3E2XQR0"/>
<dbReference type="InterPro" id="IPR006058">
    <property type="entry name" value="2Fe2S_fd_BS"/>
</dbReference>
<comment type="pathway">
    <text evidence="6">Alkaloid degradation; nicotine degradation.</text>
</comment>
<evidence type="ECO:0000256" key="3">
    <source>
        <dbReference type="ARBA" id="ARBA00023002"/>
    </source>
</evidence>
<comment type="caution">
    <text evidence="8">The sequence shown here is derived from an EMBL/GenBank/DDBJ whole genome shotgun (WGS) entry which is preliminary data.</text>
</comment>
<keyword evidence="2" id="KW-0479">Metal-binding</keyword>
<dbReference type="InterPro" id="IPR012675">
    <property type="entry name" value="Beta-grasp_dom_sf"/>
</dbReference>
<organism evidence="8 9">
    <name type="scientific">Coprococcus catus</name>
    <dbReference type="NCBI Taxonomy" id="116085"/>
    <lineage>
        <taxon>Bacteria</taxon>
        <taxon>Bacillati</taxon>
        <taxon>Bacillota</taxon>
        <taxon>Clostridia</taxon>
        <taxon>Lachnospirales</taxon>
        <taxon>Lachnospiraceae</taxon>
        <taxon>Coprococcus</taxon>
    </lineage>
</organism>
<reference evidence="8 9" key="1">
    <citation type="submission" date="2018-08" db="EMBL/GenBank/DDBJ databases">
        <title>A genome reference for cultivated species of the human gut microbiota.</title>
        <authorList>
            <person name="Zou Y."/>
            <person name="Xue W."/>
            <person name="Luo G."/>
        </authorList>
    </citation>
    <scope>NUCLEOTIDE SEQUENCE [LARGE SCALE GENOMIC DNA]</scope>
    <source>
        <strain evidence="8 9">AM28-39</strain>
    </source>
</reference>
<dbReference type="InterPro" id="IPR051452">
    <property type="entry name" value="Diverse_Oxidoreductases"/>
</dbReference>
<dbReference type="InterPro" id="IPR001041">
    <property type="entry name" value="2Fe-2S_ferredoxin-type"/>
</dbReference>
<dbReference type="EMBL" id="QVFD01000002">
    <property type="protein sequence ID" value="RGC50407.1"/>
    <property type="molecule type" value="Genomic_DNA"/>
</dbReference>
<evidence type="ECO:0000256" key="5">
    <source>
        <dbReference type="ARBA" id="ARBA00023014"/>
    </source>
</evidence>
<dbReference type="PROSITE" id="PS51085">
    <property type="entry name" value="2FE2S_FER_2"/>
    <property type="match status" value="1"/>
</dbReference>
<protein>
    <submittedName>
        <fullName evidence="8">(2Fe-2S)-binding protein</fullName>
    </submittedName>
</protein>